<keyword evidence="1" id="KW-0472">Membrane</keyword>
<proteinExistence type="predicted"/>
<keyword evidence="3" id="KW-1185">Reference proteome</keyword>
<accession>A0A8K0GLQ1</accession>
<protein>
    <submittedName>
        <fullName evidence="2">Uncharacterized protein</fullName>
    </submittedName>
</protein>
<reference evidence="2" key="1">
    <citation type="submission" date="2019-08" db="EMBL/GenBank/DDBJ databases">
        <title>The genome of the North American firefly Photinus pyralis.</title>
        <authorList>
            <consortium name="Photinus pyralis genome working group"/>
            <person name="Fallon T.R."/>
            <person name="Sander Lower S.E."/>
            <person name="Weng J.-K."/>
        </authorList>
    </citation>
    <scope>NUCLEOTIDE SEQUENCE</scope>
    <source>
        <strain evidence="2">TRF0915ILg1</strain>
        <tissue evidence="2">Whole body</tissue>
    </source>
</reference>
<comment type="caution">
    <text evidence="2">The sequence shown here is derived from an EMBL/GenBank/DDBJ whole genome shotgun (WGS) entry which is preliminary data.</text>
</comment>
<keyword evidence="1" id="KW-1133">Transmembrane helix</keyword>
<sequence>MDRGKRYTGNEKQNLLHLVQEYKGVIQNKKTDAQNCRSSVVYITIDQLKRTTSETTAVHPENKNIPTSEMKQIYGLLLLLLAAHDCLACNMVLTGFKRITSELGPVHPENKNIHTSEMKIYGFLFLLFLAHGCLACNKQIARNTDLIDRLYGANDRANGQKVLAHVFALTLSKEL</sequence>
<evidence type="ECO:0000313" key="2">
    <source>
        <dbReference type="EMBL" id="KAF2902278.1"/>
    </source>
</evidence>
<feature type="transmembrane region" description="Helical" evidence="1">
    <location>
        <begin position="120"/>
        <end position="137"/>
    </location>
</feature>
<organism evidence="2 3">
    <name type="scientific">Ignelater luminosus</name>
    <name type="common">Cucubano</name>
    <name type="synonym">Pyrophorus luminosus</name>
    <dbReference type="NCBI Taxonomy" id="2038154"/>
    <lineage>
        <taxon>Eukaryota</taxon>
        <taxon>Metazoa</taxon>
        <taxon>Ecdysozoa</taxon>
        <taxon>Arthropoda</taxon>
        <taxon>Hexapoda</taxon>
        <taxon>Insecta</taxon>
        <taxon>Pterygota</taxon>
        <taxon>Neoptera</taxon>
        <taxon>Endopterygota</taxon>
        <taxon>Coleoptera</taxon>
        <taxon>Polyphaga</taxon>
        <taxon>Elateriformia</taxon>
        <taxon>Elateroidea</taxon>
        <taxon>Elateridae</taxon>
        <taxon>Agrypninae</taxon>
        <taxon>Pyrophorini</taxon>
        <taxon>Ignelater</taxon>
    </lineage>
</organism>
<name>A0A8K0GLQ1_IGNLU</name>
<keyword evidence="1" id="KW-0812">Transmembrane</keyword>
<evidence type="ECO:0000256" key="1">
    <source>
        <dbReference type="SAM" id="Phobius"/>
    </source>
</evidence>
<dbReference type="EMBL" id="VTPC01001348">
    <property type="protein sequence ID" value="KAF2902278.1"/>
    <property type="molecule type" value="Genomic_DNA"/>
</dbReference>
<gene>
    <name evidence="2" type="ORF">ILUMI_03916</name>
</gene>
<feature type="transmembrane region" description="Helical" evidence="1">
    <location>
        <begin position="73"/>
        <end position="93"/>
    </location>
</feature>
<evidence type="ECO:0000313" key="3">
    <source>
        <dbReference type="Proteomes" id="UP000801492"/>
    </source>
</evidence>
<dbReference type="AlphaFoldDB" id="A0A8K0GLQ1"/>
<dbReference type="Proteomes" id="UP000801492">
    <property type="component" value="Unassembled WGS sequence"/>
</dbReference>